<organism evidence="7 9">
    <name type="scientific">Picrophilus torridus (strain ATCC 700027 / DSM 9790 / JCM 10055 / NBRC 100828 / KAW 2/3)</name>
    <dbReference type="NCBI Taxonomy" id="1122961"/>
    <lineage>
        <taxon>Archaea</taxon>
        <taxon>Methanobacteriati</taxon>
        <taxon>Thermoplasmatota</taxon>
        <taxon>Thermoplasmata</taxon>
        <taxon>Thermoplasmatales</taxon>
        <taxon>Picrophilaceae</taxon>
        <taxon>Picrophilus</taxon>
    </lineage>
</organism>
<dbReference type="EMBL" id="FWYE01000001">
    <property type="protein sequence ID" value="SMD30377.1"/>
    <property type="molecule type" value="Genomic_DNA"/>
</dbReference>
<protein>
    <submittedName>
        <fullName evidence="8">ABC-2 type transport system permease protein</fullName>
    </submittedName>
    <submittedName>
        <fullName evidence="7">Daunorubicin resistance ATP-binding protein DrrB</fullName>
    </submittedName>
</protein>
<feature type="transmembrane region" description="Helical" evidence="5">
    <location>
        <begin position="21"/>
        <end position="44"/>
    </location>
</feature>
<evidence type="ECO:0000256" key="3">
    <source>
        <dbReference type="ARBA" id="ARBA00022989"/>
    </source>
</evidence>
<dbReference type="GO" id="GO:0005524">
    <property type="term" value="F:ATP binding"/>
    <property type="evidence" value="ECO:0007669"/>
    <property type="project" value="UniProtKB-KW"/>
</dbReference>
<dbReference type="PANTHER" id="PTHR43229">
    <property type="entry name" value="NODULATION PROTEIN J"/>
    <property type="match status" value="1"/>
</dbReference>
<accession>Q6L137</accession>
<keyword evidence="3 5" id="KW-1133">Transmembrane helix</keyword>
<dbReference type="EMBL" id="AE017261">
    <property type="protein sequence ID" value="AAT43315.1"/>
    <property type="molecule type" value="Genomic_DNA"/>
</dbReference>
<accession>A0A8G2FVQ5</accession>
<dbReference type="AlphaFoldDB" id="Q6L137"/>
<dbReference type="InterPro" id="IPR051784">
    <property type="entry name" value="Nod_factor_ABC_transporter"/>
</dbReference>
<dbReference type="GeneID" id="2845184"/>
<evidence type="ECO:0000256" key="4">
    <source>
        <dbReference type="ARBA" id="ARBA00023136"/>
    </source>
</evidence>
<dbReference type="eggNOG" id="arCOG01469">
    <property type="taxonomic scope" value="Archaea"/>
</dbReference>
<evidence type="ECO:0000256" key="1">
    <source>
        <dbReference type="ARBA" id="ARBA00004141"/>
    </source>
</evidence>
<keyword evidence="2 5" id="KW-0812">Transmembrane</keyword>
<reference evidence="8 10" key="3">
    <citation type="submission" date="2017-04" db="EMBL/GenBank/DDBJ databases">
        <authorList>
            <person name="Varghese N."/>
            <person name="Submissions S."/>
        </authorList>
    </citation>
    <scope>NUCLEOTIDE SEQUENCE [LARGE SCALE GENOMIC DNA]</scope>
    <source>
        <strain evidence="8 10">DSM 9789</strain>
    </source>
</reference>
<dbReference type="Proteomes" id="UP000192315">
    <property type="component" value="Unassembled WGS sequence"/>
</dbReference>
<keyword evidence="7" id="KW-0547">Nucleotide-binding</keyword>
<dbReference type="PaxDb" id="263820-PTO0730"/>
<evidence type="ECO:0000313" key="7">
    <source>
        <dbReference type="EMBL" id="AAT43315.1"/>
    </source>
</evidence>
<evidence type="ECO:0000313" key="9">
    <source>
        <dbReference type="Proteomes" id="UP000000438"/>
    </source>
</evidence>
<sequence length="240" mass="27081">MNLRFILLMAWYYGIKAIKRGPSYLIASLATPLTLLFLVFVLSHGTLVKYAIVGGLIAFVGSVGLSSAGDAAFMRLQLRVQDMYVASNIKPFDYMMAFTLSYLVFSVPGIILYIALGMHYHLFNLYNSIYMLLIMISLILTTTSISFIIAGSINHLRNIWGITGILSILTSILPPTFYPYYYVPRPFLYLLSLSPTTPAAVLVQGVFHLAPLFKNMIYIIIIETVFYTVLGRFAIRWREN</sequence>
<reference evidence="7 9" key="1">
    <citation type="journal article" date="2004" name="Proc. Natl. Acad. Sci. U.S.A.">
        <title>Genome sequence of Picrophilus torridus and its implications for life around pH 0.</title>
        <authorList>
            <person name="Futterer O."/>
            <person name="Angelov A."/>
            <person name="Liesegang H."/>
            <person name="Gottschalk G."/>
            <person name="Schleper C."/>
            <person name="Schepers B."/>
            <person name="Dock C."/>
            <person name="Antranikian G."/>
            <person name="Liebl W."/>
        </authorList>
    </citation>
    <scope>NUCLEOTIDE SEQUENCE [LARGE SCALE GENOMIC DNA]</scope>
    <source>
        <strain evidence="9">ATCC 700027 / DSM 9790 / JCM 10055 / NBRC 100828</strain>
        <strain evidence="7">DSM 9790</strain>
    </source>
</reference>
<feature type="transmembrane region" description="Helical" evidence="5">
    <location>
        <begin position="128"/>
        <end position="150"/>
    </location>
</feature>
<feature type="transmembrane region" description="Helical" evidence="5">
    <location>
        <begin position="94"/>
        <end position="116"/>
    </location>
</feature>
<dbReference type="PANTHER" id="PTHR43229:SF3">
    <property type="entry name" value="ABC-TYPE MULTIDRUG TRANSPORT SYSTEM, PERMEASE COMPONENT"/>
    <property type="match status" value="1"/>
</dbReference>
<proteinExistence type="predicted"/>
<dbReference type="InterPro" id="IPR013525">
    <property type="entry name" value="ABC2_TM"/>
</dbReference>
<dbReference type="STRING" id="263820.PTO0730"/>
<feature type="transmembrane region" description="Helical" evidence="5">
    <location>
        <begin position="216"/>
        <end position="235"/>
    </location>
</feature>
<dbReference type="InParanoid" id="Q6L137"/>
<dbReference type="RefSeq" id="WP_011177531.1">
    <property type="nucleotide sequence ID" value="NC_005877.1"/>
</dbReference>
<dbReference type="OrthoDB" id="97972at2157"/>
<dbReference type="Proteomes" id="UP000000438">
    <property type="component" value="Chromosome"/>
</dbReference>
<dbReference type="GO" id="GO:0016020">
    <property type="term" value="C:membrane"/>
    <property type="evidence" value="ECO:0007669"/>
    <property type="project" value="UniProtKB-SubCell"/>
</dbReference>
<keyword evidence="7" id="KW-0067">ATP-binding</keyword>
<keyword evidence="10" id="KW-1185">Reference proteome</keyword>
<keyword evidence="4 5" id="KW-0472">Membrane</keyword>
<evidence type="ECO:0000259" key="6">
    <source>
        <dbReference type="Pfam" id="PF01061"/>
    </source>
</evidence>
<evidence type="ECO:0000313" key="10">
    <source>
        <dbReference type="Proteomes" id="UP000192315"/>
    </source>
</evidence>
<evidence type="ECO:0000313" key="8">
    <source>
        <dbReference type="EMBL" id="SMD30377.1"/>
    </source>
</evidence>
<reference evidence="7" key="2">
    <citation type="submission" date="2004-02" db="EMBL/GenBank/DDBJ databases">
        <authorList>
            <person name="Fuetterer O."/>
            <person name="Angelov A."/>
            <person name="Liesegang H."/>
            <person name="Gottschalk G."/>
            <person name="Schleper C."/>
            <person name="Schepers B."/>
            <person name="Dock C."/>
            <person name="Antranikian G."/>
            <person name="Liebl W."/>
        </authorList>
    </citation>
    <scope>NUCLEOTIDE SEQUENCE</scope>
    <source>
        <strain evidence="7">DSM 9790</strain>
    </source>
</reference>
<feature type="domain" description="ABC-2 type transporter transmembrane" evidence="6">
    <location>
        <begin position="11"/>
        <end position="205"/>
    </location>
</feature>
<comment type="subcellular location">
    <subcellularLocation>
        <location evidence="1">Membrane</location>
        <topology evidence="1">Multi-pass membrane protein</topology>
    </subcellularLocation>
</comment>
<gene>
    <name evidence="7" type="ordered locus">PTO0730</name>
    <name evidence="8" type="ORF">SAMN02745355_0256</name>
</gene>
<dbReference type="KEGG" id="pto:PTO0730"/>
<dbReference type="Pfam" id="PF01061">
    <property type="entry name" value="ABC2_membrane"/>
    <property type="match status" value="1"/>
</dbReference>
<name>Q6L137_PICTO</name>
<dbReference type="HOGENOM" id="CLU_096331_0_0_2"/>
<dbReference type="GO" id="GO:0140359">
    <property type="term" value="F:ABC-type transporter activity"/>
    <property type="evidence" value="ECO:0007669"/>
    <property type="project" value="InterPro"/>
</dbReference>
<feature type="transmembrane region" description="Helical" evidence="5">
    <location>
        <begin position="50"/>
        <end position="73"/>
    </location>
</feature>
<feature type="transmembrane region" description="Helical" evidence="5">
    <location>
        <begin position="159"/>
        <end position="181"/>
    </location>
</feature>
<evidence type="ECO:0000256" key="2">
    <source>
        <dbReference type="ARBA" id="ARBA00022692"/>
    </source>
</evidence>
<evidence type="ECO:0000256" key="5">
    <source>
        <dbReference type="SAM" id="Phobius"/>
    </source>
</evidence>